<dbReference type="Proteomes" id="UP001139516">
    <property type="component" value="Unassembled WGS sequence"/>
</dbReference>
<evidence type="ECO:0000313" key="2">
    <source>
        <dbReference type="EMBL" id="MCK8787877.1"/>
    </source>
</evidence>
<evidence type="ECO:0000256" key="1">
    <source>
        <dbReference type="SAM" id="SignalP"/>
    </source>
</evidence>
<dbReference type="RefSeq" id="WP_248669923.1">
    <property type="nucleotide sequence ID" value="NZ_JALPRX010000155.1"/>
</dbReference>
<name>A0A9X1YFS0_9PROT</name>
<feature type="signal peptide" evidence="1">
    <location>
        <begin position="1"/>
        <end position="21"/>
    </location>
</feature>
<protein>
    <submittedName>
        <fullName evidence="2">Uncharacterized protein</fullName>
    </submittedName>
</protein>
<keyword evidence="3" id="KW-1185">Reference proteome</keyword>
<evidence type="ECO:0000313" key="3">
    <source>
        <dbReference type="Proteomes" id="UP001139516"/>
    </source>
</evidence>
<accession>A0A9X1YFS0</accession>
<sequence length="130" mass="13800">MRSMRRAGLGLLLLLPGLAAADPLPVKPPERRYADGERCRGMTALRIVNEAGVAVTELYLRPSGGTGGWGDDRLGEDTLPAGADLALDPGLGVWDVLLLRADGRAFLAMRQNACAINRLRLTAEGGVHVD</sequence>
<organism evidence="2 3">
    <name type="scientific">Roseomonas acroporae</name>
    <dbReference type="NCBI Taxonomy" id="2937791"/>
    <lineage>
        <taxon>Bacteria</taxon>
        <taxon>Pseudomonadati</taxon>
        <taxon>Pseudomonadota</taxon>
        <taxon>Alphaproteobacteria</taxon>
        <taxon>Acetobacterales</taxon>
        <taxon>Roseomonadaceae</taxon>
        <taxon>Roseomonas</taxon>
    </lineage>
</organism>
<feature type="chain" id="PRO_5040820645" evidence="1">
    <location>
        <begin position="22"/>
        <end position="130"/>
    </location>
</feature>
<proteinExistence type="predicted"/>
<dbReference type="AlphaFoldDB" id="A0A9X1YFS0"/>
<reference evidence="2" key="1">
    <citation type="submission" date="2022-04" db="EMBL/GenBank/DDBJ databases">
        <title>Roseomonas acroporae sp. nov., isolated from coral Acropora digitifera.</title>
        <authorList>
            <person name="Sun H."/>
        </authorList>
    </citation>
    <scope>NUCLEOTIDE SEQUENCE</scope>
    <source>
        <strain evidence="2">NAR14</strain>
    </source>
</reference>
<dbReference type="EMBL" id="JALPRX010000155">
    <property type="protein sequence ID" value="MCK8787877.1"/>
    <property type="molecule type" value="Genomic_DNA"/>
</dbReference>
<keyword evidence="1" id="KW-0732">Signal</keyword>
<comment type="caution">
    <text evidence="2">The sequence shown here is derived from an EMBL/GenBank/DDBJ whole genome shotgun (WGS) entry which is preliminary data.</text>
</comment>
<gene>
    <name evidence="2" type="ORF">M0638_26335</name>
</gene>